<organism evidence="2 3">
    <name type="scientific">Cadophora malorum</name>
    <dbReference type="NCBI Taxonomy" id="108018"/>
    <lineage>
        <taxon>Eukaryota</taxon>
        <taxon>Fungi</taxon>
        <taxon>Dikarya</taxon>
        <taxon>Ascomycota</taxon>
        <taxon>Pezizomycotina</taxon>
        <taxon>Leotiomycetes</taxon>
        <taxon>Helotiales</taxon>
        <taxon>Ploettnerulaceae</taxon>
        <taxon>Cadophora</taxon>
    </lineage>
</organism>
<proteinExistence type="predicted"/>
<evidence type="ECO:0000256" key="1">
    <source>
        <dbReference type="SAM" id="MobiDB-lite"/>
    </source>
</evidence>
<dbReference type="AlphaFoldDB" id="A0A8H7W419"/>
<keyword evidence="3" id="KW-1185">Reference proteome</keyword>
<dbReference type="OrthoDB" id="3494771at2759"/>
<protein>
    <submittedName>
        <fullName evidence="2">Uncharacterized protein</fullName>
    </submittedName>
</protein>
<gene>
    <name evidence="2" type="ORF">IFR04_010489</name>
</gene>
<accession>A0A8H7W419</accession>
<name>A0A8H7W419_9HELO</name>
<comment type="caution">
    <text evidence="2">The sequence shown here is derived from an EMBL/GenBank/DDBJ whole genome shotgun (WGS) entry which is preliminary data.</text>
</comment>
<evidence type="ECO:0000313" key="3">
    <source>
        <dbReference type="Proteomes" id="UP000664132"/>
    </source>
</evidence>
<evidence type="ECO:0000313" key="2">
    <source>
        <dbReference type="EMBL" id="KAG4416380.1"/>
    </source>
</evidence>
<dbReference type="EMBL" id="JAFJYH010000188">
    <property type="protein sequence ID" value="KAG4416380.1"/>
    <property type="molecule type" value="Genomic_DNA"/>
</dbReference>
<sequence length="95" mass="10334">MSALSTALFLEHPEVDPVFQKMSMDKSQHASPNNSRKTSLDSQHSTASSEKHVGAFHKLGQKIAKAAKDHHKSVNSAFTAYYGLPVQAEKKVAGQ</sequence>
<reference evidence="2" key="1">
    <citation type="submission" date="2021-02" db="EMBL/GenBank/DDBJ databases">
        <title>Genome sequence Cadophora malorum strain M34.</title>
        <authorList>
            <person name="Stefanovic E."/>
            <person name="Vu D."/>
            <person name="Scully C."/>
            <person name="Dijksterhuis J."/>
            <person name="Roader J."/>
            <person name="Houbraken J."/>
        </authorList>
    </citation>
    <scope>NUCLEOTIDE SEQUENCE</scope>
    <source>
        <strain evidence="2">M34</strain>
    </source>
</reference>
<feature type="region of interest" description="Disordered" evidence="1">
    <location>
        <begin position="19"/>
        <end position="52"/>
    </location>
</feature>
<feature type="compositionally biased region" description="Polar residues" evidence="1">
    <location>
        <begin position="29"/>
        <end position="48"/>
    </location>
</feature>
<dbReference type="Proteomes" id="UP000664132">
    <property type="component" value="Unassembled WGS sequence"/>
</dbReference>